<dbReference type="KEGG" id="sfol:H3H32_30385"/>
<feature type="transmembrane region" description="Helical" evidence="1">
    <location>
        <begin position="12"/>
        <end position="30"/>
    </location>
</feature>
<evidence type="ECO:0000313" key="2">
    <source>
        <dbReference type="EMBL" id="QMW02188.1"/>
    </source>
</evidence>
<gene>
    <name evidence="2" type="ORF">H3H32_30385</name>
</gene>
<evidence type="ECO:0008006" key="4">
    <source>
        <dbReference type="Google" id="ProtNLM"/>
    </source>
</evidence>
<evidence type="ECO:0000256" key="1">
    <source>
        <dbReference type="SAM" id="Phobius"/>
    </source>
</evidence>
<name>A0A7G5GTJ6_9BACT</name>
<dbReference type="AlphaFoldDB" id="A0A7G5GTJ6"/>
<accession>A0A7G5GTJ6</accession>
<sequence length="107" mass="12227">MSSNLRKYSVILYIVFLLNWGAFGLWFIWLNGEPLKPDKPAKISHIEQFGNRSDRGNLLGIQPWMTPIDYQNGLTFREKIAGYLQTAKDSGLITPKKTIVILPEYLG</sequence>
<evidence type="ECO:0000313" key="3">
    <source>
        <dbReference type="Proteomes" id="UP000515369"/>
    </source>
</evidence>
<dbReference type="Proteomes" id="UP000515369">
    <property type="component" value="Chromosome"/>
</dbReference>
<dbReference type="EMBL" id="CP059732">
    <property type="protein sequence ID" value="QMW02188.1"/>
    <property type="molecule type" value="Genomic_DNA"/>
</dbReference>
<protein>
    <recommendedName>
        <fullName evidence="4">CN hydrolase domain-containing protein</fullName>
    </recommendedName>
</protein>
<organism evidence="2 3">
    <name type="scientific">Spirosoma foliorum</name>
    <dbReference type="NCBI Taxonomy" id="2710596"/>
    <lineage>
        <taxon>Bacteria</taxon>
        <taxon>Pseudomonadati</taxon>
        <taxon>Bacteroidota</taxon>
        <taxon>Cytophagia</taxon>
        <taxon>Cytophagales</taxon>
        <taxon>Cytophagaceae</taxon>
        <taxon>Spirosoma</taxon>
    </lineage>
</organism>
<keyword evidence="1" id="KW-0472">Membrane</keyword>
<keyword evidence="3" id="KW-1185">Reference proteome</keyword>
<keyword evidence="1" id="KW-1133">Transmembrane helix</keyword>
<dbReference type="RefSeq" id="WP_182459493.1">
    <property type="nucleotide sequence ID" value="NZ_CP059732.1"/>
</dbReference>
<keyword evidence="1" id="KW-0812">Transmembrane</keyword>
<reference evidence="2 3" key="1">
    <citation type="submission" date="2020-07" db="EMBL/GenBank/DDBJ databases">
        <title>Spirosoma foliorum sp. nov., isolated from the leaves on the Nejang mountain Korea, Republic of.</title>
        <authorList>
            <person name="Ho H."/>
            <person name="Lee Y.-J."/>
            <person name="Nurcahyanto D.-A."/>
            <person name="Kim S.-G."/>
        </authorList>
    </citation>
    <scope>NUCLEOTIDE SEQUENCE [LARGE SCALE GENOMIC DNA]</scope>
    <source>
        <strain evidence="2 3">PL0136</strain>
    </source>
</reference>
<proteinExistence type="predicted"/>